<feature type="transmembrane region" description="Helical" evidence="8">
    <location>
        <begin position="21"/>
        <end position="47"/>
    </location>
</feature>
<evidence type="ECO:0000313" key="11">
    <source>
        <dbReference type="Proteomes" id="UP000642070"/>
    </source>
</evidence>
<dbReference type="EMBL" id="BMPI01000073">
    <property type="protein sequence ID" value="GGM76515.1"/>
    <property type="molecule type" value="Genomic_DNA"/>
</dbReference>
<sequence length="291" mass="30333">MTIAATPVRARSFWGRARRCGPWLSVAPFLLIMLIGLILPTVALGFGAFGNGTSDIEAALGGGYRQALWGSLKLSVVCAVLGAACGLLLARAVLAGGGLLRRLVLTASGVLANFGGVPLAFMFIATIGNAGIVTALIRDWTGFDLANSAFSLYQFGGLVLVYLYFLVPLMVIVIAPALDGVRVEWSEAAANLGATRAQYWRLVAGPLLAPPVMAGALLLFCGSLSAFATAQAMVGGTVPLVTLQIANALSGNVSADHEGVGAALALEMIVLVSIVMAVYWTIERRTARWLR</sequence>
<dbReference type="GO" id="GO:0055085">
    <property type="term" value="P:transmembrane transport"/>
    <property type="evidence" value="ECO:0007669"/>
    <property type="project" value="InterPro"/>
</dbReference>
<reference evidence="10" key="2">
    <citation type="submission" date="2020-09" db="EMBL/GenBank/DDBJ databases">
        <authorList>
            <person name="Sun Q."/>
            <person name="Ohkuma M."/>
        </authorList>
    </citation>
    <scope>NUCLEOTIDE SEQUENCE</scope>
    <source>
        <strain evidence="10">JCM 19831</strain>
    </source>
</reference>
<feature type="transmembrane region" description="Helical" evidence="8">
    <location>
        <begin position="110"/>
        <end position="137"/>
    </location>
</feature>
<keyword evidence="3 8" id="KW-0813">Transport</keyword>
<dbReference type="PANTHER" id="PTHR42929:SF1">
    <property type="entry name" value="INNER MEMBRANE ABC TRANSPORTER PERMEASE PROTEIN YDCU-RELATED"/>
    <property type="match status" value="1"/>
</dbReference>
<dbReference type="PROSITE" id="PS50928">
    <property type="entry name" value="ABC_TM1"/>
    <property type="match status" value="1"/>
</dbReference>
<comment type="similarity">
    <text evidence="2">Belongs to the binding-protein-dependent transport system permease family. CysTW subfamily.</text>
</comment>
<proteinExistence type="inferred from homology"/>
<dbReference type="CDD" id="cd06261">
    <property type="entry name" value="TM_PBP2"/>
    <property type="match status" value="1"/>
</dbReference>
<protein>
    <submittedName>
        <fullName evidence="10">Acriflavin resistance protein</fullName>
    </submittedName>
</protein>
<dbReference type="SUPFAM" id="SSF161098">
    <property type="entry name" value="MetI-like"/>
    <property type="match status" value="1"/>
</dbReference>
<feature type="transmembrane region" description="Helical" evidence="8">
    <location>
        <begin position="199"/>
        <end position="220"/>
    </location>
</feature>
<dbReference type="InterPro" id="IPR035906">
    <property type="entry name" value="MetI-like_sf"/>
</dbReference>
<gene>
    <name evidence="10" type="ORF">GCM10007977_092450</name>
</gene>
<feature type="transmembrane region" description="Helical" evidence="8">
    <location>
        <begin position="260"/>
        <end position="282"/>
    </location>
</feature>
<keyword evidence="7 8" id="KW-0472">Membrane</keyword>
<accession>A0A917X636</accession>
<dbReference type="PANTHER" id="PTHR42929">
    <property type="entry name" value="INNER MEMBRANE ABC TRANSPORTER PERMEASE PROTEIN YDCU-RELATED-RELATED"/>
    <property type="match status" value="1"/>
</dbReference>
<feature type="transmembrane region" description="Helical" evidence="8">
    <location>
        <begin position="157"/>
        <end position="178"/>
    </location>
</feature>
<evidence type="ECO:0000256" key="5">
    <source>
        <dbReference type="ARBA" id="ARBA00022692"/>
    </source>
</evidence>
<evidence type="ECO:0000256" key="2">
    <source>
        <dbReference type="ARBA" id="ARBA00007069"/>
    </source>
</evidence>
<dbReference type="AlphaFoldDB" id="A0A917X636"/>
<comment type="caution">
    <text evidence="10">The sequence shown here is derived from an EMBL/GenBank/DDBJ whole genome shotgun (WGS) entry which is preliminary data.</text>
</comment>
<dbReference type="Pfam" id="PF00528">
    <property type="entry name" value="BPD_transp_1"/>
    <property type="match status" value="1"/>
</dbReference>
<keyword evidence="4" id="KW-1003">Cell membrane</keyword>
<dbReference type="Gene3D" id="1.10.3720.10">
    <property type="entry name" value="MetI-like"/>
    <property type="match status" value="1"/>
</dbReference>
<keyword evidence="5 8" id="KW-0812">Transmembrane</keyword>
<evidence type="ECO:0000256" key="4">
    <source>
        <dbReference type="ARBA" id="ARBA00022475"/>
    </source>
</evidence>
<comment type="subcellular location">
    <subcellularLocation>
        <location evidence="1 8">Cell membrane</location>
        <topology evidence="1 8">Multi-pass membrane protein</topology>
    </subcellularLocation>
</comment>
<evidence type="ECO:0000256" key="6">
    <source>
        <dbReference type="ARBA" id="ARBA00022989"/>
    </source>
</evidence>
<evidence type="ECO:0000256" key="3">
    <source>
        <dbReference type="ARBA" id="ARBA00022448"/>
    </source>
</evidence>
<feature type="domain" description="ABC transmembrane type-1" evidence="9">
    <location>
        <begin position="68"/>
        <end position="279"/>
    </location>
</feature>
<dbReference type="Proteomes" id="UP000642070">
    <property type="component" value="Unassembled WGS sequence"/>
</dbReference>
<keyword evidence="11" id="KW-1185">Reference proteome</keyword>
<evidence type="ECO:0000256" key="1">
    <source>
        <dbReference type="ARBA" id="ARBA00004651"/>
    </source>
</evidence>
<reference evidence="10" key="1">
    <citation type="journal article" date="2014" name="Int. J. Syst. Evol. Microbiol.">
        <title>Complete genome sequence of Corynebacterium casei LMG S-19264T (=DSM 44701T), isolated from a smear-ripened cheese.</title>
        <authorList>
            <consortium name="US DOE Joint Genome Institute (JGI-PGF)"/>
            <person name="Walter F."/>
            <person name="Albersmeier A."/>
            <person name="Kalinowski J."/>
            <person name="Ruckert C."/>
        </authorList>
    </citation>
    <scope>NUCLEOTIDE SEQUENCE</scope>
    <source>
        <strain evidence="10">JCM 19831</strain>
    </source>
</reference>
<dbReference type="GO" id="GO:0005886">
    <property type="term" value="C:plasma membrane"/>
    <property type="evidence" value="ECO:0007669"/>
    <property type="project" value="UniProtKB-SubCell"/>
</dbReference>
<feature type="transmembrane region" description="Helical" evidence="8">
    <location>
        <begin position="67"/>
        <end position="89"/>
    </location>
</feature>
<dbReference type="InterPro" id="IPR000515">
    <property type="entry name" value="MetI-like"/>
</dbReference>
<keyword evidence="6 8" id="KW-1133">Transmembrane helix</keyword>
<organism evidence="10 11">
    <name type="scientific">Dactylosporangium sucinum</name>
    <dbReference type="NCBI Taxonomy" id="1424081"/>
    <lineage>
        <taxon>Bacteria</taxon>
        <taxon>Bacillati</taxon>
        <taxon>Actinomycetota</taxon>
        <taxon>Actinomycetes</taxon>
        <taxon>Micromonosporales</taxon>
        <taxon>Micromonosporaceae</taxon>
        <taxon>Dactylosporangium</taxon>
    </lineage>
</organism>
<evidence type="ECO:0000259" key="9">
    <source>
        <dbReference type="PROSITE" id="PS50928"/>
    </source>
</evidence>
<evidence type="ECO:0000256" key="8">
    <source>
        <dbReference type="RuleBase" id="RU363032"/>
    </source>
</evidence>
<evidence type="ECO:0000313" key="10">
    <source>
        <dbReference type="EMBL" id="GGM76515.1"/>
    </source>
</evidence>
<evidence type="ECO:0000256" key="7">
    <source>
        <dbReference type="ARBA" id="ARBA00023136"/>
    </source>
</evidence>
<name>A0A917X636_9ACTN</name>
<dbReference type="RefSeq" id="WP_229836883.1">
    <property type="nucleotide sequence ID" value="NZ_BMPI01000073.1"/>
</dbReference>